<dbReference type="AlphaFoldDB" id="A0A137P2X3"/>
<name>A0A137P2X3_CONC2</name>
<sequence length="904" mass="103425">MGIYKQNSKDQAKGANSSALKQLKQAIHKAGINSGGVHKGGLKKKQRAKLGGNKGNDDTYSKKVETIRDLFNPFELKHNKVKNKIVGGTKQAVGKPTKSKQAGNDNRKKSLLVEYQNKHKSGGLVDKRFGENDLTMNPEDKILARFTKEKQRKAKGSTVFALEQEEDLTHYGQNLGDMENLEDLYLSDEEDHKGAIDGDIVSATHFGGFDIGTGENEDGKKSKQEVMKEIIAKSKMHKYQRQKAKEDDDQLRMELDEELKEIKGLLSTNNNNRKPLTSQSSLFRQTDHSKPEDDEQEQADQYDQFVRQLAFDQRAKASDRLKTEEEEALEEKNRLEKLERHRIRRMQGLNSDTEDDSDDDNQQPKSSKLSRPSQGDDLDGDFEDMSNPLNMGDGLKQYQIDEDEEDEDEDEDEDDDEEDEEDEDDEGASDLDLDDGESDVDELDSDAEIDSRPSKRTKKASSNDKNQELPYTFTFPSSYDEFISLVSDYNSENKNTIFSRLRVIYHAKLSPANKEKLQALLGYLLDYIHDLTIIDPFPSTDINVVVRHITELSSQYPDHLSQLAVEQLQNFRDEFNQEDNEDFPTLGHLVTLKLYSQIFSASDYYHPIITPSSLLIGQYLSQMNYSTPDQFGKQLFLCGIFLEMQSLSKRYVPECVSSILNILYLISPPSVKNHLKKFNQYPFSRQILSHISLELSSKFPSEPSESQLQFGLLNFTEHEYYNSDSYIGSLLNIGCNLLSKLTQLYQDIPSFSQMVDPFRVLLQSYIENAKLSEAYKDLVSETLQSITELADSSIKQNVSLQLQRHKPVAIKTVLPKFQENYSLDKHYDPDRDRAEMRKLQSQLKKETKGAIRELRKDAQFLAREKLAEIKQSDKAYQAKVKSIMGELSRTEGSEEKFVREQKKK</sequence>
<feature type="compositionally biased region" description="Acidic residues" evidence="7">
    <location>
        <begin position="400"/>
        <end position="448"/>
    </location>
</feature>
<feature type="compositionally biased region" description="Basic and acidic residues" evidence="7">
    <location>
        <begin position="330"/>
        <end position="339"/>
    </location>
</feature>
<feature type="region of interest" description="Disordered" evidence="7">
    <location>
        <begin position="1"/>
        <end position="61"/>
    </location>
</feature>
<dbReference type="GO" id="GO:0032040">
    <property type="term" value="C:small-subunit processome"/>
    <property type="evidence" value="ECO:0007669"/>
    <property type="project" value="InterPro"/>
</dbReference>
<feature type="region of interest" description="Disordered" evidence="7">
    <location>
        <begin position="82"/>
        <end position="106"/>
    </location>
</feature>
<dbReference type="STRING" id="796925.A0A137P2X3"/>
<evidence type="ECO:0000256" key="4">
    <source>
        <dbReference type="ARBA" id="ARBA00022552"/>
    </source>
</evidence>
<proteinExistence type="inferred from homology"/>
<dbReference type="PANTHER" id="PTHR23183:SF0">
    <property type="entry name" value="NUCLEOLAR PROTEIN 14"/>
    <property type="match status" value="1"/>
</dbReference>
<keyword evidence="4" id="KW-0698">rRNA processing</keyword>
<dbReference type="OrthoDB" id="441771at2759"/>
<evidence type="ECO:0000256" key="5">
    <source>
        <dbReference type="ARBA" id="ARBA00023242"/>
    </source>
</evidence>
<feature type="compositionally biased region" description="Polar residues" evidence="7">
    <location>
        <begin position="266"/>
        <end position="284"/>
    </location>
</feature>
<evidence type="ECO:0000256" key="1">
    <source>
        <dbReference type="ARBA" id="ARBA00004604"/>
    </source>
</evidence>
<comment type="similarity">
    <text evidence="2">Belongs to the NOP14 family.</text>
</comment>
<dbReference type="EMBL" id="KQ964540">
    <property type="protein sequence ID" value="KXN69279.1"/>
    <property type="molecule type" value="Genomic_DNA"/>
</dbReference>
<organism evidence="8 9">
    <name type="scientific">Conidiobolus coronatus (strain ATCC 28846 / CBS 209.66 / NRRL 28638)</name>
    <name type="common">Delacroixia coronata</name>
    <dbReference type="NCBI Taxonomy" id="796925"/>
    <lineage>
        <taxon>Eukaryota</taxon>
        <taxon>Fungi</taxon>
        <taxon>Fungi incertae sedis</taxon>
        <taxon>Zoopagomycota</taxon>
        <taxon>Entomophthoromycotina</taxon>
        <taxon>Entomophthoromycetes</taxon>
        <taxon>Entomophthorales</taxon>
        <taxon>Ancylistaceae</taxon>
        <taxon>Conidiobolus</taxon>
    </lineage>
</organism>
<evidence type="ECO:0000256" key="2">
    <source>
        <dbReference type="ARBA" id="ARBA00007466"/>
    </source>
</evidence>
<evidence type="ECO:0000256" key="3">
    <source>
        <dbReference type="ARBA" id="ARBA00022517"/>
    </source>
</evidence>
<feature type="region of interest" description="Disordered" evidence="7">
    <location>
        <begin position="264"/>
        <end position="302"/>
    </location>
</feature>
<feature type="compositionally biased region" description="Acidic residues" evidence="7">
    <location>
        <begin position="352"/>
        <end position="361"/>
    </location>
</feature>
<dbReference type="GO" id="GO:0030490">
    <property type="term" value="P:maturation of SSU-rRNA"/>
    <property type="evidence" value="ECO:0007669"/>
    <property type="project" value="TreeGrafter"/>
</dbReference>
<accession>A0A137P2X3</accession>
<dbReference type="GO" id="GO:0030692">
    <property type="term" value="C:Noc4p-Nop14p complex"/>
    <property type="evidence" value="ECO:0007669"/>
    <property type="project" value="TreeGrafter"/>
</dbReference>
<evidence type="ECO:0000256" key="6">
    <source>
        <dbReference type="ARBA" id="ARBA00024695"/>
    </source>
</evidence>
<evidence type="ECO:0000313" key="9">
    <source>
        <dbReference type="Proteomes" id="UP000070444"/>
    </source>
</evidence>
<dbReference type="Proteomes" id="UP000070444">
    <property type="component" value="Unassembled WGS sequence"/>
</dbReference>
<feature type="region of interest" description="Disordered" evidence="7">
    <location>
        <begin position="315"/>
        <end position="471"/>
    </location>
</feature>
<reference evidence="8 9" key="1">
    <citation type="journal article" date="2015" name="Genome Biol. Evol.">
        <title>Phylogenomic analyses indicate that early fungi evolved digesting cell walls of algal ancestors of land plants.</title>
        <authorList>
            <person name="Chang Y."/>
            <person name="Wang S."/>
            <person name="Sekimoto S."/>
            <person name="Aerts A.L."/>
            <person name="Choi C."/>
            <person name="Clum A."/>
            <person name="LaButti K.M."/>
            <person name="Lindquist E.A."/>
            <person name="Yee Ngan C."/>
            <person name="Ohm R.A."/>
            <person name="Salamov A.A."/>
            <person name="Grigoriev I.V."/>
            <person name="Spatafora J.W."/>
            <person name="Berbee M.L."/>
        </authorList>
    </citation>
    <scope>NUCLEOTIDE SEQUENCE [LARGE SCALE GENOMIC DNA]</scope>
    <source>
        <strain evidence="8 9">NRRL 28638</strain>
    </source>
</reference>
<dbReference type="OMA" id="KSCWPSL"/>
<comment type="subcellular location">
    <subcellularLocation>
        <location evidence="1">Nucleus</location>
        <location evidence="1">Nucleolus</location>
    </subcellularLocation>
</comment>
<keyword evidence="5" id="KW-0539">Nucleus</keyword>
<keyword evidence="3" id="KW-0690">Ribosome biogenesis</keyword>
<evidence type="ECO:0000313" key="8">
    <source>
        <dbReference type="EMBL" id="KXN69279.1"/>
    </source>
</evidence>
<dbReference type="InterPro" id="IPR007276">
    <property type="entry name" value="Nop14"/>
</dbReference>
<feature type="compositionally biased region" description="Polar residues" evidence="7">
    <location>
        <begin position="363"/>
        <end position="373"/>
    </location>
</feature>
<gene>
    <name evidence="8" type="ORF">CONCODRAFT_79385</name>
</gene>
<comment type="function">
    <text evidence="6">Involved in nucleolar processing of pre-18S ribosomal RNA. Has a role in the nuclear export of 40S pre-ribosomal subunit to the cytoplasm.</text>
</comment>
<dbReference type="PANTHER" id="PTHR23183">
    <property type="entry name" value="NOP14"/>
    <property type="match status" value="1"/>
</dbReference>
<evidence type="ECO:0000256" key="7">
    <source>
        <dbReference type="SAM" id="MobiDB-lite"/>
    </source>
</evidence>
<keyword evidence="9" id="KW-1185">Reference proteome</keyword>
<protein>
    <submittedName>
        <fullName evidence="8">Nop14-like protein</fullName>
    </submittedName>
</protein>
<dbReference type="Pfam" id="PF04147">
    <property type="entry name" value="Nop14"/>
    <property type="match status" value="1"/>
</dbReference>